<dbReference type="Proteomes" id="UP000078561">
    <property type="component" value="Unassembled WGS sequence"/>
</dbReference>
<keyword evidence="10" id="KW-0472">Membrane</keyword>
<keyword evidence="10" id="KW-0812">Transmembrane</keyword>
<dbReference type="InterPro" id="IPR012341">
    <property type="entry name" value="6hp_glycosidase-like_sf"/>
</dbReference>
<keyword evidence="13" id="KW-1185">Reference proteome</keyword>
<organism evidence="12">
    <name type="scientific">Absidia glauca</name>
    <name type="common">Pin mould</name>
    <dbReference type="NCBI Taxonomy" id="4829"/>
    <lineage>
        <taxon>Eukaryota</taxon>
        <taxon>Fungi</taxon>
        <taxon>Fungi incertae sedis</taxon>
        <taxon>Mucoromycota</taxon>
        <taxon>Mucoromycotina</taxon>
        <taxon>Mucoromycetes</taxon>
        <taxon>Mucorales</taxon>
        <taxon>Cunninghamellaceae</taxon>
        <taxon>Absidia</taxon>
    </lineage>
</organism>
<name>A0A168L7J4_ABSGL</name>
<feature type="active site" evidence="8">
    <location>
        <position position="443"/>
    </location>
</feature>
<gene>
    <name evidence="12" type="primary">ABSGL_01592.1 scaffold 1725</name>
</gene>
<evidence type="ECO:0000256" key="6">
    <source>
        <dbReference type="ARBA" id="ARBA00023295"/>
    </source>
</evidence>
<dbReference type="GO" id="GO:0030245">
    <property type="term" value="P:cellulose catabolic process"/>
    <property type="evidence" value="ECO:0007669"/>
    <property type="project" value="UniProtKB-KW"/>
</dbReference>
<keyword evidence="7 8" id="KW-0624">Polysaccharide degradation</keyword>
<feature type="domain" description="Glycoside hydrolase family 9" evidence="11">
    <location>
        <begin position="35"/>
        <end position="464"/>
    </location>
</feature>
<comment type="similarity">
    <text evidence="2 8 9">Belongs to the glycosyl hydrolase 9 (cellulase E) family.</text>
</comment>
<feature type="transmembrane region" description="Helical" evidence="10">
    <location>
        <begin position="497"/>
        <end position="518"/>
    </location>
</feature>
<evidence type="ECO:0000256" key="2">
    <source>
        <dbReference type="ARBA" id="ARBA00007072"/>
    </source>
</evidence>
<feature type="active site" evidence="8">
    <location>
        <position position="452"/>
    </location>
</feature>
<dbReference type="Pfam" id="PF00759">
    <property type="entry name" value="Glyco_hydro_9"/>
    <property type="match status" value="1"/>
</dbReference>
<sequence length="538" mass="58996">MLIIPTWLALLLVITTYTQHLHAQTPPANAANPHYAALLNNSMWFYEAQRSGKLPSSNRVPWRHDSGLQDGQDQKVDLTGGYYDAGDYLKFTLPLAHSLALIAWGGIEWYDGYARANQTSYLQDTLRWGTDWLMKAHPDASTLYVQVGSGHVDNNYWGPDTDIPTPRPSYAITTKATGTDVAGMTAAALASTSYLYATLANDTNYASALSTAAQSVYNLAETQPFQVYTKSVSAAAGLYQTNSFASQLVYGALWLYKATGNTTYRDKAANYYDQFKLGSVSVTPMDWSDATGAVHVLGAQLDPTKYAAGAKKWLDTMTSSSSGSPCTFTRGGMLWCNGYSNSNAMVPLQDTALLALLHSRHNPSTSEQYVKFASKQIDYMLGGNYMLTPYVCGIHANSPHNPHHAGASGGTDIDHIDTSPAQELHLLYGAVVGGPNKDDLFFDERTDWSQTEVALDYNAPFQGLMAYQISTNAADPPYVTITSPRPDVHRSFSFPDWLLAAIVITVVFILAGIGYYAWLKRHALKRRFSKNKEQVVSV</sequence>
<dbReference type="InParanoid" id="A0A168L7J4"/>
<dbReference type="PANTHER" id="PTHR22298">
    <property type="entry name" value="ENDO-1,4-BETA-GLUCANASE"/>
    <property type="match status" value="1"/>
</dbReference>
<evidence type="ECO:0000313" key="12">
    <source>
        <dbReference type="EMBL" id="SAL96217.1"/>
    </source>
</evidence>
<dbReference type="EMBL" id="LT550732">
    <property type="protein sequence ID" value="SAL96217.1"/>
    <property type="molecule type" value="Genomic_DNA"/>
</dbReference>
<evidence type="ECO:0000256" key="3">
    <source>
        <dbReference type="ARBA" id="ARBA00022801"/>
    </source>
</evidence>
<keyword evidence="5 8" id="KW-0119">Carbohydrate metabolism</keyword>
<evidence type="ECO:0000256" key="9">
    <source>
        <dbReference type="RuleBase" id="RU361166"/>
    </source>
</evidence>
<dbReference type="EC" id="3.2.1.4" evidence="9"/>
<dbReference type="SUPFAM" id="SSF48208">
    <property type="entry name" value="Six-hairpin glycosidases"/>
    <property type="match status" value="1"/>
</dbReference>
<dbReference type="PROSITE" id="PS00698">
    <property type="entry name" value="GH9_3"/>
    <property type="match status" value="1"/>
</dbReference>
<dbReference type="STRING" id="4829.A0A168L7J4"/>
<feature type="chain" id="PRO_5007749470" description="Endoglucanase" evidence="9">
    <location>
        <begin position="24"/>
        <end position="538"/>
    </location>
</feature>
<evidence type="ECO:0000256" key="7">
    <source>
        <dbReference type="ARBA" id="ARBA00023326"/>
    </source>
</evidence>
<accession>A0A168L7J4</accession>
<protein>
    <recommendedName>
        <fullName evidence="9">Endoglucanase</fullName>
        <ecNumber evidence="9">3.2.1.4</ecNumber>
    </recommendedName>
</protein>
<dbReference type="InterPro" id="IPR001701">
    <property type="entry name" value="Glyco_hydro_9"/>
</dbReference>
<dbReference type="GO" id="GO:0008810">
    <property type="term" value="F:cellulase activity"/>
    <property type="evidence" value="ECO:0007669"/>
    <property type="project" value="UniProtKB-EC"/>
</dbReference>
<dbReference type="AlphaFoldDB" id="A0A168L7J4"/>
<keyword evidence="9" id="KW-0732">Signal</keyword>
<comment type="catalytic activity">
    <reaction evidence="1 9">
        <text>Endohydrolysis of (1-&gt;4)-beta-D-glucosidic linkages in cellulose, lichenin and cereal beta-D-glucans.</text>
        <dbReference type="EC" id="3.2.1.4"/>
    </reaction>
</comment>
<evidence type="ECO:0000256" key="8">
    <source>
        <dbReference type="PROSITE-ProRule" id="PRU10060"/>
    </source>
</evidence>
<reference evidence="12" key="1">
    <citation type="submission" date="2016-04" db="EMBL/GenBank/DDBJ databases">
        <authorList>
            <person name="Evans L.H."/>
            <person name="Alamgir A."/>
            <person name="Owens N."/>
            <person name="Weber N.D."/>
            <person name="Virtaneva K."/>
            <person name="Barbian K."/>
            <person name="Babar A."/>
            <person name="Rosenke K."/>
        </authorList>
    </citation>
    <scope>NUCLEOTIDE SEQUENCE [LARGE SCALE GENOMIC DNA]</scope>
    <source>
        <strain evidence="12">CBS 101.48</strain>
    </source>
</reference>
<evidence type="ECO:0000313" key="13">
    <source>
        <dbReference type="Proteomes" id="UP000078561"/>
    </source>
</evidence>
<dbReference type="InterPro" id="IPR033126">
    <property type="entry name" value="Glyco_hydro_9_Asp/Glu_AS"/>
</dbReference>
<feature type="signal peptide" evidence="9">
    <location>
        <begin position="1"/>
        <end position="23"/>
    </location>
</feature>
<evidence type="ECO:0000256" key="4">
    <source>
        <dbReference type="ARBA" id="ARBA00023001"/>
    </source>
</evidence>
<dbReference type="Gene3D" id="1.50.10.10">
    <property type="match status" value="1"/>
</dbReference>
<evidence type="ECO:0000256" key="5">
    <source>
        <dbReference type="ARBA" id="ARBA00023277"/>
    </source>
</evidence>
<evidence type="ECO:0000256" key="10">
    <source>
        <dbReference type="SAM" id="Phobius"/>
    </source>
</evidence>
<dbReference type="OrthoDB" id="10257085at2759"/>
<keyword evidence="6 8" id="KW-0326">Glycosidase</keyword>
<proteinExistence type="inferred from homology"/>
<evidence type="ECO:0000256" key="1">
    <source>
        <dbReference type="ARBA" id="ARBA00000966"/>
    </source>
</evidence>
<evidence type="ECO:0000259" key="11">
    <source>
        <dbReference type="Pfam" id="PF00759"/>
    </source>
</evidence>
<keyword evidence="4 9" id="KW-0136">Cellulose degradation</keyword>
<keyword evidence="10" id="KW-1133">Transmembrane helix</keyword>
<keyword evidence="3 8" id="KW-0378">Hydrolase</keyword>
<dbReference type="OMA" id="SKGWIWW"/>
<dbReference type="InterPro" id="IPR008928">
    <property type="entry name" value="6-hairpin_glycosidase_sf"/>
</dbReference>